<proteinExistence type="predicted"/>
<protein>
    <submittedName>
        <fullName evidence="1">Uncharacterized protein</fullName>
    </submittedName>
</protein>
<dbReference type="EMBL" id="LT629751">
    <property type="protein sequence ID" value="SDR90399.1"/>
    <property type="molecule type" value="Genomic_DNA"/>
</dbReference>
<organism evidence="1 2">
    <name type="scientific">Pseudomonas oryzae</name>
    <dbReference type="NCBI Taxonomy" id="1392877"/>
    <lineage>
        <taxon>Bacteria</taxon>
        <taxon>Pseudomonadati</taxon>
        <taxon>Pseudomonadota</taxon>
        <taxon>Gammaproteobacteria</taxon>
        <taxon>Pseudomonadales</taxon>
        <taxon>Pseudomonadaceae</taxon>
        <taxon>Pseudomonas</taxon>
    </lineage>
</organism>
<name>A0A1H1MWT0_9PSED</name>
<evidence type="ECO:0000313" key="1">
    <source>
        <dbReference type="EMBL" id="SDR90399.1"/>
    </source>
</evidence>
<dbReference type="Proteomes" id="UP000243359">
    <property type="component" value="Chromosome I"/>
</dbReference>
<dbReference type="STRING" id="1392877.SAMN05216221_0617"/>
<gene>
    <name evidence="1" type="ORF">SAMN05216221_0617</name>
</gene>
<dbReference type="AlphaFoldDB" id="A0A1H1MWT0"/>
<reference evidence="2" key="1">
    <citation type="submission" date="2016-10" db="EMBL/GenBank/DDBJ databases">
        <authorList>
            <person name="Varghese N."/>
            <person name="Submissions S."/>
        </authorList>
    </citation>
    <scope>NUCLEOTIDE SEQUENCE [LARGE SCALE GENOMIC DNA]</scope>
    <source>
        <strain evidence="2">KCTC 32247</strain>
    </source>
</reference>
<accession>A0A1H1MWT0</accession>
<keyword evidence="2" id="KW-1185">Reference proteome</keyword>
<evidence type="ECO:0000313" key="2">
    <source>
        <dbReference type="Proteomes" id="UP000243359"/>
    </source>
</evidence>
<sequence length="116" mass="12513">MGTSLTQTLTDPATEARLRRLSARLQVPKSRLLEALLTIDEADLAAAIEGHSGRLHRTVRGKSLIDSDLRLAIAAAVRDHLEALTTVNEHIVREAARLGVASAMQELLVGAEGDRE</sequence>